<feature type="region of interest" description="Disordered" evidence="1">
    <location>
        <begin position="1"/>
        <end position="20"/>
    </location>
</feature>
<feature type="compositionally biased region" description="Basic and acidic residues" evidence="1">
    <location>
        <begin position="150"/>
        <end position="168"/>
    </location>
</feature>
<feature type="compositionally biased region" description="Basic residues" evidence="1">
    <location>
        <begin position="199"/>
        <end position="208"/>
    </location>
</feature>
<feature type="region of interest" description="Disordered" evidence="1">
    <location>
        <begin position="46"/>
        <end position="67"/>
    </location>
</feature>
<sequence>MDLLKGPIREGSRGGRDFKWSDVKDSKDREYYLGVSVKAPTGRWQQNRDIQWYSRDQSSTSKAEEEALRREQRLEEIRKIKEAENDALSAALGFKVARRVDDGGGLSQGEVDRAIKEAGAGADEREEGNEKGVGFGRIGLAANLRGGNGGDREVMAGDDNARNDDGVKWRPAPAPVSSRESDKRDSRDDRRRRDDREKSSRHRHRSRSRDRNRGGDRGGDRDGDRDRTRHRRHRSRSRSRDRERKHESDRRRRDQSRSPRRHDDRGEKRHDRRDRDRDRDRDDRRRRND</sequence>
<dbReference type="InterPro" id="IPR019315">
    <property type="entry name" value="MMTA2_N"/>
</dbReference>
<proteinExistence type="predicted"/>
<feature type="domain" description="Multiple myeloma tumor-associated protein 2-like N-terminal" evidence="2">
    <location>
        <begin position="11"/>
        <end position="93"/>
    </location>
</feature>
<dbReference type="PANTHER" id="PTHR14580:SF0">
    <property type="entry name" value="MULTIPLE MYELOMA TUMOR-ASSOCIATED PROTEIN 2"/>
    <property type="match status" value="1"/>
</dbReference>
<feature type="compositionally biased region" description="Basic and acidic residues" evidence="1">
    <location>
        <begin position="179"/>
        <end position="198"/>
    </location>
</feature>
<gene>
    <name evidence="3" type="ORF">TWF718_010361</name>
</gene>
<feature type="region of interest" description="Disordered" evidence="1">
    <location>
        <begin position="101"/>
        <end position="289"/>
    </location>
</feature>
<name>A0AAN8RB05_9PEZI</name>
<feature type="compositionally biased region" description="Basic and acidic residues" evidence="1">
    <location>
        <begin position="209"/>
        <end position="227"/>
    </location>
</feature>
<dbReference type="EMBL" id="JAVHNR010000008">
    <property type="protein sequence ID" value="KAK6334919.1"/>
    <property type="molecule type" value="Genomic_DNA"/>
</dbReference>
<dbReference type="PANTHER" id="PTHR14580">
    <property type="entry name" value="MULTIPLE MYELOMA TUMOR-ASSOCIATED PROTEIN 2 FAMILY MEMBER"/>
    <property type="match status" value="1"/>
</dbReference>
<protein>
    <recommendedName>
        <fullName evidence="2">Multiple myeloma tumor-associated protein 2-like N-terminal domain-containing protein</fullName>
    </recommendedName>
</protein>
<comment type="caution">
    <text evidence="3">The sequence shown here is derived from an EMBL/GenBank/DDBJ whole genome shotgun (WGS) entry which is preliminary data.</text>
</comment>
<dbReference type="AlphaFoldDB" id="A0AAN8RB05"/>
<evidence type="ECO:0000256" key="1">
    <source>
        <dbReference type="SAM" id="MobiDB-lite"/>
    </source>
</evidence>
<feature type="compositionally biased region" description="Basic residues" evidence="1">
    <location>
        <begin position="228"/>
        <end position="237"/>
    </location>
</feature>
<dbReference type="Pfam" id="PF10159">
    <property type="entry name" value="MMtag"/>
    <property type="match status" value="1"/>
</dbReference>
<evidence type="ECO:0000259" key="2">
    <source>
        <dbReference type="Pfam" id="PF10159"/>
    </source>
</evidence>
<reference evidence="3 4" key="1">
    <citation type="submission" date="2019-10" db="EMBL/GenBank/DDBJ databases">
        <authorList>
            <person name="Palmer J.M."/>
        </authorList>
    </citation>
    <scope>NUCLEOTIDE SEQUENCE [LARGE SCALE GENOMIC DNA]</scope>
    <source>
        <strain evidence="3 4">TWF718</strain>
    </source>
</reference>
<dbReference type="Proteomes" id="UP001313282">
    <property type="component" value="Unassembled WGS sequence"/>
</dbReference>
<feature type="compositionally biased region" description="Basic and acidic residues" evidence="1">
    <location>
        <begin position="238"/>
        <end position="289"/>
    </location>
</feature>
<feature type="compositionally biased region" description="Basic and acidic residues" evidence="1">
    <location>
        <begin position="7"/>
        <end position="20"/>
    </location>
</feature>
<dbReference type="InterPro" id="IPR039207">
    <property type="entry name" value="MMTAG2-like"/>
</dbReference>
<evidence type="ECO:0000313" key="4">
    <source>
        <dbReference type="Proteomes" id="UP001313282"/>
    </source>
</evidence>
<accession>A0AAN8RB05</accession>
<feature type="compositionally biased region" description="Polar residues" evidence="1">
    <location>
        <begin position="46"/>
        <end position="61"/>
    </location>
</feature>
<evidence type="ECO:0000313" key="3">
    <source>
        <dbReference type="EMBL" id="KAK6334919.1"/>
    </source>
</evidence>
<keyword evidence="4" id="KW-1185">Reference proteome</keyword>
<organism evidence="3 4">
    <name type="scientific">Orbilia javanica</name>
    <dbReference type="NCBI Taxonomy" id="47235"/>
    <lineage>
        <taxon>Eukaryota</taxon>
        <taxon>Fungi</taxon>
        <taxon>Dikarya</taxon>
        <taxon>Ascomycota</taxon>
        <taxon>Pezizomycotina</taxon>
        <taxon>Orbiliomycetes</taxon>
        <taxon>Orbiliales</taxon>
        <taxon>Orbiliaceae</taxon>
        <taxon>Orbilia</taxon>
    </lineage>
</organism>